<evidence type="ECO:0000256" key="9">
    <source>
        <dbReference type="ARBA" id="ARBA00060613"/>
    </source>
</evidence>
<dbReference type="GO" id="GO:0004764">
    <property type="term" value="F:shikimate 3-dehydrogenase (NADP+) activity"/>
    <property type="evidence" value="ECO:0007669"/>
    <property type="project" value="UniProtKB-UniRule"/>
</dbReference>
<dbReference type="SUPFAM" id="SSF51735">
    <property type="entry name" value="NAD(P)-binding Rossmann-fold domains"/>
    <property type="match status" value="1"/>
</dbReference>
<comment type="caution">
    <text evidence="14">The sequence shown here is derived from an EMBL/GenBank/DDBJ whole genome shotgun (WGS) entry which is preliminary data.</text>
</comment>
<evidence type="ECO:0000313" key="15">
    <source>
        <dbReference type="Proteomes" id="UP000520011"/>
    </source>
</evidence>
<keyword evidence="15" id="KW-1185">Reference proteome</keyword>
<dbReference type="EC" id="1.1.1.25" evidence="10"/>
<feature type="binding site" evidence="10">
    <location>
        <position position="219"/>
    </location>
    <ligand>
        <name>NADP(+)</name>
        <dbReference type="ChEBI" id="CHEBI:58349"/>
    </ligand>
</feature>
<evidence type="ECO:0000256" key="6">
    <source>
        <dbReference type="ARBA" id="ARBA00049442"/>
    </source>
</evidence>
<name>A0A7W8IQB5_9BACL</name>
<dbReference type="NCBIfam" id="NF001310">
    <property type="entry name" value="PRK00258.1-2"/>
    <property type="match status" value="1"/>
</dbReference>
<dbReference type="NCBIfam" id="NF001319">
    <property type="entry name" value="PRK00258.3-3"/>
    <property type="match status" value="1"/>
</dbReference>
<comment type="catalytic activity">
    <reaction evidence="7">
        <text>L-quinate + NAD(+) = 3-dehydroquinate + NADH + H(+)</text>
        <dbReference type="Rhea" id="RHEA:22364"/>
        <dbReference type="ChEBI" id="CHEBI:15378"/>
        <dbReference type="ChEBI" id="CHEBI:29751"/>
        <dbReference type="ChEBI" id="CHEBI:32364"/>
        <dbReference type="ChEBI" id="CHEBI:57540"/>
        <dbReference type="ChEBI" id="CHEBI:57945"/>
        <dbReference type="EC" id="1.1.1.24"/>
    </reaction>
</comment>
<dbReference type="EMBL" id="JACHEP010000008">
    <property type="protein sequence ID" value="MBB5324785.1"/>
    <property type="molecule type" value="Genomic_DNA"/>
</dbReference>
<dbReference type="CDD" id="cd01065">
    <property type="entry name" value="NAD_bind_Shikimate_DH"/>
    <property type="match status" value="1"/>
</dbReference>
<keyword evidence="2 10" id="KW-0028">Amino-acid biosynthesis</keyword>
<feature type="binding site" evidence="10">
    <location>
        <begin position="151"/>
        <end position="156"/>
    </location>
    <ligand>
        <name>NADP(+)</name>
        <dbReference type="ChEBI" id="CHEBI:58349"/>
    </ligand>
</feature>
<comment type="catalytic activity">
    <reaction evidence="8">
        <text>shikimate + NAD(+) = 3-dehydroshikimate + NADH + H(+)</text>
        <dbReference type="Rhea" id="RHEA:17741"/>
        <dbReference type="ChEBI" id="CHEBI:15378"/>
        <dbReference type="ChEBI" id="CHEBI:16630"/>
        <dbReference type="ChEBI" id="CHEBI:36208"/>
        <dbReference type="ChEBI" id="CHEBI:57540"/>
        <dbReference type="ChEBI" id="CHEBI:57945"/>
    </reaction>
</comment>
<proteinExistence type="inferred from homology"/>
<dbReference type="Pfam" id="PF08501">
    <property type="entry name" value="Shikimate_dh_N"/>
    <property type="match status" value="1"/>
</dbReference>
<dbReference type="HAMAP" id="MF_00222">
    <property type="entry name" value="Shikimate_DH_AroE"/>
    <property type="match status" value="1"/>
</dbReference>
<organism evidence="14 15">
    <name type="scientific">Anoxybacteroides tepidamans</name>
    <dbReference type="NCBI Taxonomy" id="265948"/>
    <lineage>
        <taxon>Bacteria</taxon>
        <taxon>Bacillati</taxon>
        <taxon>Bacillota</taxon>
        <taxon>Bacilli</taxon>
        <taxon>Bacillales</taxon>
        <taxon>Anoxybacillaceae</taxon>
        <taxon>Anoxybacteroides</taxon>
    </lineage>
</organism>
<evidence type="ECO:0000259" key="11">
    <source>
        <dbReference type="Pfam" id="PF01488"/>
    </source>
</evidence>
<dbReference type="InterPro" id="IPR036291">
    <property type="entry name" value="NAD(P)-bd_dom_sf"/>
</dbReference>
<sequence length="280" mass="30741">MKKLYGVIGCPIHHSLSPLMHNDAFQLLGIDAHYHAFHVEKEDLQEAIKGLKALGISGVNVTIPHKTAVIPFLDEIDEMAARIGAVNTIVNENGRLIGYNTDGSGFVRALSEETKTDIQGKHILLIGAGGAARGIYFALASAQALRIDICNRTKLKAEKLIEECDVSVASTAYSLQEAEERLSEYEIIINTTSVGLYPDVEVMPLSLTCMKEHTIVSDIIYNPLETKWLKEARQKGAIVQNGVGMFVYQGALAFEKWTGIFPDVERMKQVVIQQLGGKTC</sequence>
<feature type="binding site" evidence="10">
    <location>
        <position position="87"/>
    </location>
    <ligand>
        <name>shikimate</name>
        <dbReference type="ChEBI" id="CHEBI:36208"/>
    </ligand>
</feature>
<comment type="function">
    <text evidence="10">Involved in the biosynthesis of the chorismate, which leads to the biosynthesis of aromatic amino acids. Catalyzes the reversible NADPH linked reduction of 3-dehydroshikimate (DHSA) to yield shikimate (SA).</text>
</comment>
<reference evidence="14 15" key="1">
    <citation type="submission" date="2020-08" db="EMBL/GenBank/DDBJ databases">
        <title>Genomic Encyclopedia of Type Strains, Phase IV (KMG-IV): sequencing the most valuable type-strain genomes for metagenomic binning, comparative biology and taxonomic classification.</title>
        <authorList>
            <person name="Goeker M."/>
        </authorList>
    </citation>
    <scope>NUCLEOTIDE SEQUENCE [LARGE SCALE GENOMIC DNA]</scope>
    <source>
        <strain evidence="14 15">DSM 16325</strain>
    </source>
</reference>
<evidence type="ECO:0000256" key="10">
    <source>
        <dbReference type="HAMAP-Rule" id="MF_00222"/>
    </source>
</evidence>
<evidence type="ECO:0000259" key="12">
    <source>
        <dbReference type="Pfam" id="PF08501"/>
    </source>
</evidence>
<dbReference type="NCBIfam" id="NF001314">
    <property type="entry name" value="PRK00258.2-2"/>
    <property type="match status" value="1"/>
</dbReference>
<evidence type="ECO:0000256" key="5">
    <source>
        <dbReference type="ARBA" id="ARBA00023141"/>
    </source>
</evidence>
<evidence type="ECO:0000256" key="7">
    <source>
        <dbReference type="ARBA" id="ARBA00051639"/>
    </source>
</evidence>
<dbReference type="GO" id="GO:0009423">
    <property type="term" value="P:chorismate biosynthetic process"/>
    <property type="evidence" value="ECO:0007669"/>
    <property type="project" value="UniProtKB-UniRule"/>
</dbReference>
<feature type="binding site" evidence="10">
    <location>
        <position position="249"/>
    </location>
    <ligand>
        <name>shikimate</name>
        <dbReference type="ChEBI" id="CHEBI:36208"/>
    </ligand>
</feature>
<dbReference type="Proteomes" id="UP000520011">
    <property type="component" value="Unassembled WGS sequence"/>
</dbReference>
<dbReference type="PANTHER" id="PTHR21089:SF1">
    <property type="entry name" value="BIFUNCTIONAL 3-DEHYDROQUINATE DEHYDRATASE_SHIKIMATE DEHYDROGENASE, CHLOROPLASTIC"/>
    <property type="match status" value="1"/>
</dbReference>
<evidence type="ECO:0000256" key="2">
    <source>
        <dbReference type="ARBA" id="ARBA00022605"/>
    </source>
</evidence>
<feature type="domain" description="Shikimate dehydrogenase substrate binding N-terminal" evidence="12">
    <location>
        <begin position="7"/>
        <end position="89"/>
    </location>
</feature>
<evidence type="ECO:0000256" key="1">
    <source>
        <dbReference type="ARBA" id="ARBA00004871"/>
    </source>
</evidence>
<dbReference type="InterPro" id="IPR006151">
    <property type="entry name" value="Shikm_DH/Glu-tRNA_Rdtase"/>
</dbReference>
<feature type="binding site" evidence="10">
    <location>
        <position position="78"/>
    </location>
    <ligand>
        <name>NADP(+)</name>
        <dbReference type="ChEBI" id="CHEBI:58349"/>
    </ligand>
</feature>
<comment type="catalytic activity">
    <reaction evidence="6 10">
        <text>shikimate + NADP(+) = 3-dehydroshikimate + NADPH + H(+)</text>
        <dbReference type="Rhea" id="RHEA:17737"/>
        <dbReference type="ChEBI" id="CHEBI:15378"/>
        <dbReference type="ChEBI" id="CHEBI:16630"/>
        <dbReference type="ChEBI" id="CHEBI:36208"/>
        <dbReference type="ChEBI" id="CHEBI:57783"/>
        <dbReference type="ChEBI" id="CHEBI:58349"/>
        <dbReference type="EC" id="1.1.1.25"/>
    </reaction>
</comment>
<dbReference type="Pfam" id="PF18317">
    <property type="entry name" value="SDH_C"/>
    <property type="match status" value="1"/>
</dbReference>
<comment type="similarity">
    <text evidence="10">Belongs to the shikimate dehydrogenase family.</text>
</comment>
<feature type="binding site" evidence="10">
    <location>
        <position position="221"/>
    </location>
    <ligand>
        <name>shikimate</name>
        <dbReference type="ChEBI" id="CHEBI:36208"/>
    </ligand>
</feature>
<dbReference type="FunFam" id="3.40.50.720:FF:000086">
    <property type="entry name" value="Quinate/shikimate dehydrogenase"/>
    <property type="match status" value="1"/>
</dbReference>
<feature type="binding site" evidence="10">
    <location>
        <position position="102"/>
    </location>
    <ligand>
        <name>shikimate</name>
        <dbReference type="ChEBI" id="CHEBI:36208"/>
    </ligand>
</feature>
<dbReference type="GO" id="GO:0030266">
    <property type="term" value="F:quinate 3-dehydrogenase (NAD+) activity"/>
    <property type="evidence" value="ECO:0007669"/>
    <property type="project" value="UniProtKB-EC"/>
</dbReference>
<feature type="domain" description="Quinate/shikimate 5-dehydrogenase/glutamyl-tRNA reductase" evidence="11">
    <location>
        <begin position="112"/>
        <end position="193"/>
    </location>
</feature>
<dbReference type="InterPro" id="IPR041121">
    <property type="entry name" value="SDH_C"/>
</dbReference>
<feature type="domain" description="SDH C-terminal" evidence="13">
    <location>
        <begin position="242"/>
        <end position="271"/>
    </location>
</feature>
<dbReference type="GO" id="GO:0008652">
    <property type="term" value="P:amino acid biosynthetic process"/>
    <property type="evidence" value="ECO:0007669"/>
    <property type="project" value="UniProtKB-KW"/>
</dbReference>
<dbReference type="NCBIfam" id="TIGR00507">
    <property type="entry name" value="aroE"/>
    <property type="match status" value="1"/>
</dbReference>
<feature type="binding site" evidence="10">
    <location>
        <position position="242"/>
    </location>
    <ligand>
        <name>NADP(+)</name>
        <dbReference type="ChEBI" id="CHEBI:58349"/>
    </ligand>
</feature>
<comment type="pathway">
    <text evidence="9">Aromatic compound metabolism; 3,4-dihydroxybenzoate biosynthesis; 3-dehydroquinate from D-quinate (NAD(+) route).</text>
</comment>
<dbReference type="GO" id="GO:0050661">
    <property type="term" value="F:NADP binding"/>
    <property type="evidence" value="ECO:0007669"/>
    <property type="project" value="InterPro"/>
</dbReference>
<evidence type="ECO:0000259" key="13">
    <source>
        <dbReference type="Pfam" id="PF18317"/>
    </source>
</evidence>
<evidence type="ECO:0000313" key="14">
    <source>
        <dbReference type="EMBL" id="MBB5324785.1"/>
    </source>
</evidence>
<feature type="binding site" evidence="10">
    <location>
        <position position="62"/>
    </location>
    <ligand>
        <name>shikimate</name>
        <dbReference type="ChEBI" id="CHEBI:36208"/>
    </ligand>
</feature>
<comment type="subunit">
    <text evidence="10">Homodimer.</text>
</comment>
<dbReference type="InterPro" id="IPR046346">
    <property type="entry name" value="Aminoacid_DH-like_N_sf"/>
</dbReference>
<accession>A0A7W8IQB5</accession>
<dbReference type="InterPro" id="IPR022893">
    <property type="entry name" value="Shikimate_DH_fam"/>
</dbReference>
<dbReference type="GO" id="GO:0005829">
    <property type="term" value="C:cytosol"/>
    <property type="evidence" value="ECO:0007669"/>
    <property type="project" value="TreeGrafter"/>
</dbReference>
<dbReference type="InterPro" id="IPR013708">
    <property type="entry name" value="Shikimate_DH-bd_N"/>
</dbReference>
<dbReference type="FunFam" id="3.40.50.10860:FF:000004">
    <property type="entry name" value="Quinate/shikimate dehydrogenase"/>
    <property type="match status" value="1"/>
</dbReference>
<keyword evidence="5 10" id="KW-0057">Aromatic amino acid biosynthesis</keyword>
<dbReference type="PANTHER" id="PTHR21089">
    <property type="entry name" value="SHIKIMATE DEHYDROGENASE"/>
    <property type="match status" value="1"/>
</dbReference>
<dbReference type="Pfam" id="PF01488">
    <property type="entry name" value="Shikimate_DH"/>
    <property type="match status" value="1"/>
</dbReference>
<dbReference type="SUPFAM" id="SSF53223">
    <property type="entry name" value="Aminoacid dehydrogenase-like, N-terminal domain"/>
    <property type="match status" value="1"/>
</dbReference>
<feature type="binding site" evidence="10">
    <location>
        <begin position="15"/>
        <end position="17"/>
    </location>
    <ligand>
        <name>shikimate</name>
        <dbReference type="ChEBI" id="CHEBI:36208"/>
    </ligand>
</feature>
<keyword evidence="4 10" id="KW-0560">Oxidoreductase</keyword>
<dbReference type="AlphaFoldDB" id="A0A7W8IQB5"/>
<dbReference type="GO" id="GO:0019632">
    <property type="term" value="P:shikimate metabolic process"/>
    <property type="evidence" value="ECO:0007669"/>
    <property type="project" value="InterPro"/>
</dbReference>
<evidence type="ECO:0000256" key="3">
    <source>
        <dbReference type="ARBA" id="ARBA00022857"/>
    </source>
</evidence>
<gene>
    <name evidence="10" type="primary">aroE</name>
    <name evidence="14" type="ORF">HNQ34_001883</name>
</gene>
<dbReference type="RefSeq" id="WP_183253812.1">
    <property type="nucleotide sequence ID" value="NZ_JACHEP010000008.1"/>
</dbReference>
<dbReference type="GO" id="GO:0009073">
    <property type="term" value="P:aromatic amino acid family biosynthetic process"/>
    <property type="evidence" value="ECO:0007669"/>
    <property type="project" value="UniProtKB-KW"/>
</dbReference>
<keyword evidence="3 10" id="KW-0521">NADP</keyword>
<comment type="pathway">
    <text evidence="1 10">Metabolic intermediate biosynthesis; chorismate biosynthesis; chorismate from D-erythrose 4-phosphate and phosphoenolpyruvate: step 4/7.</text>
</comment>
<evidence type="ECO:0000256" key="4">
    <source>
        <dbReference type="ARBA" id="ARBA00023002"/>
    </source>
</evidence>
<dbReference type="Gene3D" id="3.40.50.720">
    <property type="entry name" value="NAD(P)-binding Rossmann-like Domain"/>
    <property type="match status" value="1"/>
</dbReference>
<dbReference type="Gene3D" id="3.40.50.10860">
    <property type="entry name" value="Leucine Dehydrogenase, chain A, domain 1"/>
    <property type="match status" value="1"/>
</dbReference>
<protein>
    <recommendedName>
        <fullName evidence="10">Shikimate dehydrogenase (NADP(+))</fullName>
        <shortName evidence="10">SDH</shortName>
        <ecNumber evidence="10">1.1.1.25</ecNumber>
    </recommendedName>
</protein>
<dbReference type="InterPro" id="IPR011342">
    <property type="entry name" value="Shikimate_DH"/>
</dbReference>
<evidence type="ECO:0000256" key="8">
    <source>
        <dbReference type="ARBA" id="ARBA00052329"/>
    </source>
</evidence>
<feature type="binding site" evidence="10">
    <location>
        <begin position="127"/>
        <end position="131"/>
    </location>
    <ligand>
        <name>NADP(+)</name>
        <dbReference type="ChEBI" id="CHEBI:58349"/>
    </ligand>
</feature>
<dbReference type="UniPathway" id="UPA00053">
    <property type="reaction ID" value="UER00087"/>
</dbReference>
<feature type="active site" description="Proton acceptor" evidence="10">
    <location>
        <position position="66"/>
    </location>
</feature>